<dbReference type="GO" id="GO:0032259">
    <property type="term" value="P:methylation"/>
    <property type="evidence" value="ECO:0007669"/>
    <property type="project" value="UniProtKB-KW"/>
</dbReference>
<evidence type="ECO:0000313" key="2">
    <source>
        <dbReference type="EMBL" id="KKP45353.1"/>
    </source>
</evidence>
<dbReference type="SUPFAM" id="SSF53335">
    <property type="entry name" value="S-adenosyl-L-methionine-dependent methyltransferases"/>
    <property type="match status" value="1"/>
</dbReference>
<dbReference type="Proteomes" id="UP000034778">
    <property type="component" value="Unassembled WGS sequence"/>
</dbReference>
<comment type="caution">
    <text evidence="2">The sequence shown here is derived from an EMBL/GenBank/DDBJ whole genome shotgun (WGS) entry which is preliminary data.</text>
</comment>
<dbReference type="EMBL" id="LBOW01000002">
    <property type="protein sequence ID" value="KKP45353.1"/>
    <property type="molecule type" value="Genomic_DNA"/>
</dbReference>
<dbReference type="InterPro" id="IPR029063">
    <property type="entry name" value="SAM-dependent_MTases_sf"/>
</dbReference>
<accession>A0A0F9ZM73</accession>
<dbReference type="CDD" id="cd02440">
    <property type="entry name" value="AdoMet_MTases"/>
    <property type="match status" value="1"/>
</dbReference>
<evidence type="ECO:0000259" key="1">
    <source>
        <dbReference type="Pfam" id="PF08242"/>
    </source>
</evidence>
<reference evidence="2 3" key="1">
    <citation type="journal article" date="2015" name="Nature">
        <title>rRNA introns, odd ribosomes, and small enigmatic genomes across a large radiation of phyla.</title>
        <authorList>
            <person name="Brown C.T."/>
            <person name="Hug L.A."/>
            <person name="Thomas B.C."/>
            <person name="Sharon I."/>
            <person name="Castelle C.J."/>
            <person name="Singh A."/>
            <person name="Wilkins M.J."/>
            <person name="Williams K.H."/>
            <person name="Banfield J.F."/>
        </authorList>
    </citation>
    <scope>NUCLEOTIDE SEQUENCE [LARGE SCALE GENOMIC DNA]</scope>
</reference>
<dbReference type="Pfam" id="PF08242">
    <property type="entry name" value="Methyltransf_12"/>
    <property type="match status" value="1"/>
</dbReference>
<name>A0A0F9ZM73_9BACT</name>
<feature type="domain" description="Methyltransferase type 12" evidence="1">
    <location>
        <begin position="48"/>
        <end position="117"/>
    </location>
</feature>
<evidence type="ECO:0000313" key="3">
    <source>
        <dbReference type="Proteomes" id="UP000034778"/>
    </source>
</evidence>
<protein>
    <submittedName>
        <fullName evidence="2">Methyltransferase family protein</fullName>
    </submittedName>
</protein>
<gene>
    <name evidence="2" type="ORF">UR35_C0002G0186</name>
</gene>
<organism evidence="2 3">
    <name type="scientific">Candidatus Woesebacteria bacterium GW2011_GWB1_33_22</name>
    <dbReference type="NCBI Taxonomy" id="1618566"/>
    <lineage>
        <taxon>Bacteria</taxon>
        <taxon>Candidatus Woeseibacteriota</taxon>
    </lineage>
</organism>
<dbReference type="InterPro" id="IPR013217">
    <property type="entry name" value="Methyltransf_12"/>
</dbReference>
<dbReference type="AlphaFoldDB" id="A0A0F9ZM73"/>
<sequence>MKSLNIYRAKFKEFGSDHKSLLWKTKGAAHQRFREFWKEIDFDNKKVLDIGCGFGEMGNFLVKRYKNVVYKGVDITPEFITNGHKLYPSLDLEIADFHGLTKTEQYDVVLTSGVLNSNYGNAIKNYDYRKKAIKKMFSLTDHVFVFNMLGTHPSFKGPTFKGNVWYADSLEILKYCMSLTHRVVLRANYHPKDFTILMYKIPKGLCSKKARN</sequence>
<keyword evidence="2" id="KW-0808">Transferase</keyword>
<proteinExistence type="predicted"/>
<dbReference type="STRING" id="1618566.UR35_C0002G0186"/>
<keyword evidence="2" id="KW-0489">Methyltransferase</keyword>
<dbReference type="GO" id="GO:0008168">
    <property type="term" value="F:methyltransferase activity"/>
    <property type="evidence" value="ECO:0007669"/>
    <property type="project" value="UniProtKB-KW"/>
</dbReference>
<dbReference type="Gene3D" id="3.40.50.150">
    <property type="entry name" value="Vaccinia Virus protein VP39"/>
    <property type="match status" value="1"/>
</dbReference>